<accession>A0A1G2T0P4</accession>
<keyword evidence="1" id="KW-1133">Transmembrane helix</keyword>
<organism evidence="2 3">
    <name type="scientific">Candidatus Zambryskibacteria bacterium RIFCSPHIGHO2_01_FULL_46_30</name>
    <dbReference type="NCBI Taxonomy" id="1802739"/>
    <lineage>
        <taxon>Bacteria</taxon>
        <taxon>Candidatus Zambryskiibacteriota</taxon>
    </lineage>
</organism>
<evidence type="ECO:0000313" key="3">
    <source>
        <dbReference type="Proteomes" id="UP000177746"/>
    </source>
</evidence>
<proteinExistence type="predicted"/>
<dbReference type="AlphaFoldDB" id="A0A1G2T0P4"/>
<dbReference type="EMBL" id="MHVI01000034">
    <property type="protein sequence ID" value="OHA90191.1"/>
    <property type="molecule type" value="Genomic_DNA"/>
</dbReference>
<feature type="transmembrane region" description="Helical" evidence="1">
    <location>
        <begin position="7"/>
        <end position="25"/>
    </location>
</feature>
<evidence type="ECO:0000256" key="1">
    <source>
        <dbReference type="SAM" id="Phobius"/>
    </source>
</evidence>
<protein>
    <submittedName>
        <fullName evidence="2">Uncharacterized protein</fullName>
    </submittedName>
</protein>
<keyword evidence="1" id="KW-0812">Transmembrane</keyword>
<evidence type="ECO:0000313" key="2">
    <source>
        <dbReference type="EMBL" id="OHA90191.1"/>
    </source>
</evidence>
<name>A0A1G2T0P4_9BACT</name>
<dbReference type="Proteomes" id="UP000177746">
    <property type="component" value="Unassembled WGS sequence"/>
</dbReference>
<reference evidence="2 3" key="1">
    <citation type="journal article" date="2016" name="Nat. Commun.">
        <title>Thousands of microbial genomes shed light on interconnected biogeochemical processes in an aquifer system.</title>
        <authorList>
            <person name="Anantharaman K."/>
            <person name="Brown C.T."/>
            <person name="Hug L.A."/>
            <person name="Sharon I."/>
            <person name="Castelle C.J."/>
            <person name="Probst A.J."/>
            <person name="Thomas B.C."/>
            <person name="Singh A."/>
            <person name="Wilkins M.J."/>
            <person name="Karaoz U."/>
            <person name="Brodie E.L."/>
            <person name="Williams K.H."/>
            <person name="Hubbard S.S."/>
            <person name="Banfield J.F."/>
        </authorList>
    </citation>
    <scope>NUCLEOTIDE SEQUENCE [LARGE SCALE GENOMIC DNA]</scope>
</reference>
<gene>
    <name evidence="2" type="ORF">A2665_01250</name>
</gene>
<sequence>MKRDKGFIGWLVLIIIALALLKYFLNWSVFDAAASEQGRNTINYIKEVLSFVWSYARIPVLFIWQKVLELLPSRSLYMR</sequence>
<keyword evidence="1" id="KW-0472">Membrane</keyword>
<comment type="caution">
    <text evidence="2">The sequence shown here is derived from an EMBL/GenBank/DDBJ whole genome shotgun (WGS) entry which is preliminary data.</text>
</comment>